<evidence type="ECO:0000256" key="7">
    <source>
        <dbReference type="ARBA" id="ARBA00022801"/>
    </source>
</evidence>
<feature type="region of interest" description="Disordered" evidence="13">
    <location>
        <begin position="2308"/>
        <end position="2351"/>
    </location>
</feature>
<dbReference type="InterPro" id="IPR001005">
    <property type="entry name" value="SANT/Myb"/>
</dbReference>
<dbReference type="Pfam" id="PF00271">
    <property type="entry name" value="Helicase_C"/>
    <property type="match status" value="1"/>
</dbReference>
<dbReference type="InterPro" id="IPR049730">
    <property type="entry name" value="SNF2/RAD54-like_C"/>
</dbReference>
<dbReference type="Gene3D" id="3.30.40.10">
    <property type="entry name" value="Zinc/RING finger domain, C3HC4 (zinc finger)"/>
    <property type="match status" value="1"/>
</dbReference>
<dbReference type="Proteomes" id="UP000504607">
    <property type="component" value="Chromosome 1"/>
</dbReference>
<feature type="compositionally biased region" description="Polar residues" evidence="13">
    <location>
        <begin position="161"/>
        <end position="170"/>
    </location>
</feature>
<gene>
    <name evidence="20" type="primary">LOC105053026</name>
</gene>
<evidence type="ECO:0000256" key="9">
    <source>
        <dbReference type="ARBA" id="ARBA00022840"/>
    </source>
</evidence>
<keyword evidence="11" id="KW-0539">Nucleus</keyword>
<organism evidence="19 20">
    <name type="scientific">Elaeis guineensis var. tenera</name>
    <name type="common">Oil palm</name>
    <dbReference type="NCBI Taxonomy" id="51953"/>
    <lineage>
        <taxon>Eukaryota</taxon>
        <taxon>Viridiplantae</taxon>
        <taxon>Streptophyta</taxon>
        <taxon>Embryophyta</taxon>
        <taxon>Tracheophyta</taxon>
        <taxon>Spermatophyta</taxon>
        <taxon>Magnoliopsida</taxon>
        <taxon>Liliopsida</taxon>
        <taxon>Arecaceae</taxon>
        <taxon>Arecoideae</taxon>
        <taxon>Cocoseae</taxon>
        <taxon>Elaeidinae</taxon>
        <taxon>Elaeis</taxon>
    </lineage>
</organism>
<evidence type="ECO:0000259" key="15">
    <source>
        <dbReference type="PROSITE" id="PS50016"/>
    </source>
</evidence>
<sequence length="2351" mass="261745">MMDDNSLCDNMIDRNWVLKRKRKRVSSGLNLSNGKEASSLPSDSPRNISSTKRKGKGDIDVSQLARKVKGHDGYYFECVECDLGGNLLCCDSCPRTYHLECLNPPLKRAPPGKWQCPKCCEQRDNMKMLVNAESNPRRARTKSIFEKSKTVHKLPGHDKTSLSGRNSSPGKNKLNNKRKATLPQRAPSVEKKTESSRIDTSYSTKSSQSCDAESRDGISTAADNKTEKKPVSPVRWKRSTHKDAHSLVKTLSSDRSQKSLEKKSDPCKGEVQRKKLILPLVPPPQEARKKKQKANRADKKKRSKTEKGKHIATAACDDASRETPPCLEISESFHKHNSFDQQNSVSNTKEEPKMAKRASQKQVEASFEGVSPSSQGLDEQGVNVDKTIKHHENLWSGVQEVDRILGCRVQTSTVLSSFHAQTIKSATSSEEAESENNSGGQVSGVPYSCNVSENHDKQLKDSSDDGKDSDKQDGERILKEGCHREANRVGERKDIHEDYNGKRHRTHECPNKAKATASVIESSGDHCITEKICEVIEDSLVNAIDIGEDTVQKVSVESKNVELVSPIKNGKSHAPRPSCLEVSYDSECIDVASMVIQPDKSAENRTSSKVMQDSGPNNKSSIMYEFFVKWVGKSNIHNSWVSESQLKVLAKRKLENYKAKYGTAVINICKEQWCEPQRVIALRASKDGTEALIKWRDLPYDECTWERLDESVIEKSVHLIAEFKQIESQTLGKDVGDDFPSKGDPQEVVSLVEQPKELQGGSLFPHQLEALNWLRKCWHKSKNVILADEMGLGKTVSACAFISSLYFEFKVKLPCLVLVPLSTMPNWLAEFALWAPHLNVVEYHGCAKARSIIRQYEWHASDPTGSRKTTESYKFNVLLTTYEMVLADYSHLRGVPWEVLIVDEGHRLKNSGSKLFSLLNTFSFQHRVLLTGTPLQNNIGEMYNLLNFLQPASFPSLSAFEEKFNDLTTAEKVEELKKLVSPHMLRRLKKDAMQNIPPKTERMVPVELTSIQAEYYRAILTRNYQILRNIRKGGALQSMLNIVMQLRKVCNHPYLIPGTEPESGSVEFLHEMRIKASAKLTLLHSMLKILRKDGHRVLIFSQMTKLLDILEDYMTIEFGPKTFERVDGSVSVVDRQAAIARFNQDKTRFVFLLSTRSCGLGINLATADTVIIYDSDFNPHADIQAMNRAHRIGQSKRLLVYRLMVRASVEERILQLAKKKLMLDQLFVNKSESQKEVEDILRWGTEELFSDRDTVNGQDPKEASSSKTDSVADGEHKHRKRAGGLGDVYQDKCTDGCTKIMWDENSILKLLDRSNLQSAVSESADGELENDMLGAVKSVDWNDELNEEQRGADMLPSVAGDGCEQASEAKEDNAISGTEENEWDRLLRVRWEKYQIEEEAALGRGKRLRKAISYKETFASIPSEGLSESGNEEEEPEPEYTSAGRALKEKFARLRARQKERIARRHITEFPASVDEPELLTQPLVPSATEGEDLNISKPLENTGEQASFINLEDTKLSQPFETRNWSESTARLGKFLKHGYKQFHGTHLDLSVGPPGNFSPDSSLPNHQYSGNLLPVLGLCAPNANQVNSTSRNIRSLLSLSTSNHQQRRMSSRLSEFPLALAANTRPLKDTNIQGRETTADTSLLPETSLLPDTSGEALHHHLKNIIPDSYFPFCPPPPTSSGKGSHGLLDGLGSSFASFQEKLGLPSLILDDKTLPRFSYPSRTLMKPHADFSPSLSVGTNLDYVNGFIRDLSNIPQVSDFRQQMSDMKQKKLMAELPPMLGLGPMQAAHSSLPENHRKVLDNIMMRTQSASSKFLKKKLKADAWSEDELDALWIGVRRHGRGNWDAMLRDPKLKFSKHRTAEDLSARWIEEQCKIMDGPAFAAPESPRPTSFPGISDGMMTRALLGSKFASLGTEPPKFHSHPDIQSGCADLTSGFSCTEPANYIGAVNENYPLVTAWKSDKMGTSYAGDFSARPFDRMEKINIPLNYSFQHNSLAGHSFGSLGVNCPSSCALQKKEDGFCAPNNLHFCSISDKSLNLLHDSHNNVHSGKSNMGMPLNVQKKSVSANPPPNNDNAVGSSNTNNLPHWLREAVSIPPSRPPEPDLPPAVSAIAQSVRLLYGEEKLTIPPFTIPGPLPFQPKDPRKSLKKKRKLHRLRQVTPDIADAKNFDHTALGTIPPGPHLMACAPSLPPTDVDESIPALNLNLNSPSLTSFLTQGNKQGTTMSPSPEVLQLVASCVAPGPCTSPATDMPGTSCKKTDLPVSKDLENFEQDGKSLIGDFKGIRGKRKASRNSLLGCWGKLTDKQVDRAESGDSSKTRLDPDRTDKLNIEEMSSEETVSDDNGSEHES</sequence>
<dbReference type="InterPro" id="IPR009057">
    <property type="entry name" value="Homeodomain-like_sf"/>
</dbReference>
<dbReference type="GO" id="GO:0003682">
    <property type="term" value="F:chromatin binding"/>
    <property type="evidence" value="ECO:0007669"/>
    <property type="project" value="TreeGrafter"/>
</dbReference>
<feature type="compositionally biased region" description="Polar residues" evidence="13">
    <location>
        <begin position="2063"/>
        <end position="2086"/>
    </location>
</feature>
<accession>A0A8N4F243</accession>
<dbReference type="GO" id="GO:0003677">
    <property type="term" value="F:DNA binding"/>
    <property type="evidence" value="ECO:0007669"/>
    <property type="project" value="TreeGrafter"/>
</dbReference>
<dbReference type="SMART" id="SM01147">
    <property type="entry name" value="DUF1087"/>
    <property type="match status" value="1"/>
</dbReference>
<feature type="compositionally biased region" description="Pro residues" evidence="13">
    <location>
        <begin position="2133"/>
        <end position="2142"/>
    </location>
</feature>
<dbReference type="Gene3D" id="3.40.50.300">
    <property type="entry name" value="P-loop containing nucleotide triphosphate hydrolases"/>
    <property type="match status" value="1"/>
</dbReference>
<dbReference type="PROSITE" id="PS50016">
    <property type="entry name" value="ZF_PHD_2"/>
    <property type="match status" value="1"/>
</dbReference>
<dbReference type="PROSITE" id="PS51192">
    <property type="entry name" value="HELICASE_ATP_BIND_1"/>
    <property type="match status" value="1"/>
</dbReference>
<keyword evidence="8" id="KW-0862">Zinc</keyword>
<dbReference type="SUPFAM" id="SSF57903">
    <property type="entry name" value="FYVE/PHD zinc finger"/>
    <property type="match status" value="1"/>
</dbReference>
<keyword evidence="9" id="KW-0067">ATP-binding</keyword>
<keyword evidence="5" id="KW-0547">Nucleotide-binding</keyword>
<feature type="region of interest" description="Disordered" evidence="13">
    <location>
        <begin position="426"/>
        <end position="506"/>
    </location>
</feature>
<dbReference type="InterPro" id="IPR001650">
    <property type="entry name" value="Helicase_C-like"/>
</dbReference>
<feature type="region of interest" description="Disordered" evidence="13">
    <location>
        <begin position="1251"/>
        <end position="1283"/>
    </location>
</feature>
<evidence type="ECO:0000259" key="14">
    <source>
        <dbReference type="PROSITE" id="PS50013"/>
    </source>
</evidence>
<dbReference type="InterPro" id="IPR011011">
    <property type="entry name" value="Znf_FYVE_PHD"/>
</dbReference>
<dbReference type="GO" id="GO:0005634">
    <property type="term" value="C:nucleus"/>
    <property type="evidence" value="ECO:0007669"/>
    <property type="project" value="UniProtKB-SubCell"/>
</dbReference>
<dbReference type="GO" id="GO:0140658">
    <property type="term" value="F:ATP-dependent chromatin remodeler activity"/>
    <property type="evidence" value="ECO:0007669"/>
    <property type="project" value="TreeGrafter"/>
</dbReference>
<dbReference type="KEGG" id="egu:105053026"/>
<dbReference type="RefSeq" id="XP_029123197.1">
    <property type="nucleotide sequence ID" value="XM_029267364.1"/>
</dbReference>
<dbReference type="InterPro" id="IPR013083">
    <property type="entry name" value="Znf_RING/FYVE/PHD"/>
</dbReference>
<dbReference type="Gene3D" id="2.40.50.40">
    <property type="match status" value="2"/>
</dbReference>
<dbReference type="InterPro" id="IPR023780">
    <property type="entry name" value="Chromo_domain"/>
</dbReference>
<dbReference type="SUPFAM" id="SSF54160">
    <property type="entry name" value="Chromo domain-like"/>
    <property type="match status" value="2"/>
</dbReference>
<evidence type="ECO:0000313" key="20">
    <source>
        <dbReference type="RefSeq" id="XP_029123197.1"/>
    </source>
</evidence>
<feature type="compositionally biased region" description="Basic and acidic residues" evidence="13">
    <location>
        <begin position="453"/>
        <end position="506"/>
    </location>
</feature>
<keyword evidence="6 12" id="KW-0863">Zinc-finger</keyword>
<dbReference type="InterPro" id="IPR019787">
    <property type="entry name" value="Znf_PHD-finger"/>
</dbReference>
<dbReference type="Gene3D" id="3.40.50.10810">
    <property type="entry name" value="Tandem AAA-ATPase domain"/>
    <property type="match status" value="1"/>
</dbReference>
<dbReference type="SUPFAM" id="SSF46689">
    <property type="entry name" value="Homeodomain-like"/>
    <property type="match status" value="1"/>
</dbReference>
<evidence type="ECO:0000256" key="6">
    <source>
        <dbReference type="ARBA" id="ARBA00022771"/>
    </source>
</evidence>
<dbReference type="Gene3D" id="1.10.10.60">
    <property type="entry name" value="Homeodomain-like"/>
    <property type="match status" value="1"/>
</dbReference>
<dbReference type="InterPro" id="IPR027417">
    <property type="entry name" value="P-loop_NTPase"/>
</dbReference>
<dbReference type="PROSITE" id="PS50013">
    <property type="entry name" value="CHROMO_2"/>
    <property type="match status" value="2"/>
</dbReference>
<keyword evidence="3" id="KW-0479">Metal-binding</keyword>
<feature type="region of interest" description="Disordered" evidence="13">
    <location>
        <begin position="132"/>
        <end position="313"/>
    </location>
</feature>
<feature type="compositionally biased region" description="Polar residues" evidence="13">
    <location>
        <begin position="198"/>
        <end position="211"/>
    </location>
</feature>
<evidence type="ECO:0000256" key="2">
    <source>
        <dbReference type="ARBA" id="ARBA00009687"/>
    </source>
</evidence>
<dbReference type="SMART" id="SM00490">
    <property type="entry name" value="HELICc"/>
    <property type="match status" value="1"/>
</dbReference>
<dbReference type="CDD" id="cd18660">
    <property type="entry name" value="CD1_tandem"/>
    <property type="match status" value="1"/>
</dbReference>
<dbReference type="CDD" id="cd15532">
    <property type="entry name" value="PHD2_CHD_II"/>
    <property type="match status" value="1"/>
</dbReference>
<dbReference type="GO" id="GO:0016887">
    <property type="term" value="F:ATP hydrolysis activity"/>
    <property type="evidence" value="ECO:0007669"/>
    <property type="project" value="TreeGrafter"/>
</dbReference>
<dbReference type="SMART" id="SM00249">
    <property type="entry name" value="PHD"/>
    <property type="match status" value="1"/>
</dbReference>
<evidence type="ECO:0000256" key="1">
    <source>
        <dbReference type="ARBA" id="ARBA00004123"/>
    </source>
</evidence>
<dbReference type="CDD" id="cd18659">
    <property type="entry name" value="CD2_tandem"/>
    <property type="match status" value="1"/>
</dbReference>
<dbReference type="PANTHER" id="PTHR45623:SF28">
    <property type="entry name" value="PROTEIN CHROMATIN REMODELING 4"/>
    <property type="match status" value="1"/>
</dbReference>
<dbReference type="CDD" id="cd11660">
    <property type="entry name" value="SANT_TRF"/>
    <property type="match status" value="1"/>
</dbReference>
<dbReference type="InterPro" id="IPR014001">
    <property type="entry name" value="Helicase_ATP-bd"/>
</dbReference>
<comment type="subcellular location">
    <subcellularLocation>
        <location evidence="1">Nucleus</location>
    </subcellularLocation>
</comment>
<protein>
    <submittedName>
        <fullName evidence="20">Protein CHROMATIN REMODELING 4</fullName>
    </submittedName>
</protein>
<feature type="compositionally biased region" description="Basic and acidic residues" evidence="13">
    <location>
        <begin position="143"/>
        <end position="160"/>
    </location>
</feature>
<dbReference type="Pfam" id="PF00628">
    <property type="entry name" value="PHD"/>
    <property type="match status" value="1"/>
</dbReference>
<dbReference type="InterPro" id="IPR009463">
    <property type="entry name" value="DUF1087"/>
</dbReference>
<evidence type="ECO:0000256" key="5">
    <source>
        <dbReference type="ARBA" id="ARBA00022741"/>
    </source>
</evidence>
<dbReference type="SMART" id="SM00487">
    <property type="entry name" value="DEXDc"/>
    <property type="match status" value="1"/>
</dbReference>
<dbReference type="GO" id="GO:0005524">
    <property type="term" value="F:ATP binding"/>
    <property type="evidence" value="ECO:0007669"/>
    <property type="project" value="UniProtKB-KW"/>
</dbReference>
<feature type="domain" description="Helicase C-terminal" evidence="18">
    <location>
        <begin position="1082"/>
        <end position="1241"/>
    </location>
</feature>
<dbReference type="PANTHER" id="PTHR45623">
    <property type="entry name" value="CHROMODOMAIN-HELICASE-DNA-BINDING PROTEIN 3-RELATED-RELATED"/>
    <property type="match status" value="1"/>
</dbReference>
<dbReference type="InterPro" id="IPR000953">
    <property type="entry name" value="Chromo/chromo_shadow_dom"/>
</dbReference>
<dbReference type="PROSITE" id="PS51194">
    <property type="entry name" value="HELICASE_CTER"/>
    <property type="match status" value="1"/>
</dbReference>
<reference evidence="20" key="1">
    <citation type="submission" date="2025-08" db="UniProtKB">
        <authorList>
            <consortium name="RefSeq"/>
        </authorList>
    </citation>
    <scope>IDENTIFICATION</scope>
</reference>
<evidence type="ECO:0000313" key="19">
    <source>
        <dbReference type="Proteomes" id="UP000504607"/>
    </source>
</evidence>
<keyword evidence="19" id="KW-1185">Reference proteome</keyword>
<name>A0A8N4F243_ELAGV</name>
<evidence type="ECO:0000256" key="10">
    <source>
        <dbReference type="ARBA" id="ARBA00023054"/>
    </source>
</evidence>
<feature type="compositionally biased region" description="Basic residues" evidence="13">
    <location>
        <begin position="288"/>
        <end position="304"/>
    </location>
</feature>
<evidence type="ECO:0000259" key="18">
    <source>
        <dbReference type="PROSITE" id="PS51194"/>
    </source>
</evidence>
<feature type="domain" description="Helicase ATP-binding" evidence="17">
    <location>
        <begin position="775"/>
        <end position="952"/>
    </location>
</feature>
<feature type="compositionally biased region" description="Basic and acidic residues" evidence="13">
    <location>
        <begin position="1251"/>
        <end position="1264"/>
    </location>
</feature>
<feature type="region of interest" description="Disordered" evidence="13">
    <location>
        <begin position="337"/>
        <end position="379"/>
    </location>
</feature>
<dbReference type="PROSITE" id="PS50090">
    <property type="entry name" value="MYB_LIKE"/>
    <property type="match status" value="1"/>
</dbReference>
<keyword evidence="7" id="KW-0378">Hydrolase</keyword>
<keyword evidence="10" id="KW-0175">Coiled coil</keyword>
<dbReference type="FunFam" id="3.40.50.300:FF:000607">
    <property type="entry name" value="chromodomain-helicase-DNA-binding protein 1-like isoform X1"/>
    <property type="match status" value="1"/>
</dbReference>
<feature type="compositionally biased region" description="Basic and acidic residues" evidence="13">
    <location>
        <begin position="188"/>
        <end position="197"/>
    </location>
</feature>
<dbReference type="PROSITE" id="PS01359">
    <property type="entry name" value="ZF_PHD_1"/>
    <property type="match status" value="1"/>
</dbReference>
<feature type="domain" description="Chromo" evidence="14">
    <location>
        <begin position="605"/>
        <end position="660"/>
    </location>
</feature>
<dbReference type="CDD" id="cd18793">
    <property type="entry name" value="SF2_C_SNF"/>
    <property type="match status" value="1"/>
</dbReference>
<feature type="region of interest" description="Disordered" evidence="13">
    <location>
        <begin position="1422"/>
        <end position="1442"/>
    </location>
</feature>
<feature type="region of interest" description="Disordered" evidence="13">
    <location>
        <begin position="28"/>
        <end position="59"/>
    </location>
</feature>
<feature type="region of interest" description="Disordered" evidence="13">
    <location>
        <begin position="2048"/>
        <end position="2086"/>
    </location>
</feature>
<evidence type="ECO:0000256" key="11">
    <source>
        <dbReference type="ARBA" id="ARBA00023242"/>
    </source>
</evidence>
<keyword evidence="4" id="KW-0677">Repeat</keyword>
<dbReference type="GO" id="GO:0008270">
    <property type="term" value="F:zinc ion binding"/>
    <property type="evidence" value="ECO:0007669"/>
    <property type="project" value="UniProtKB-KW"/>
</dbReference>
<feature type="domain" description="Myb-like" evidence="16">
    <location>
        <begin position="1819"/>
        <end position="1871"/>
    </location>
</feature>
<dbReference type="Pfam" id="PF00385">
    <property type="entry name" value="Chromo"/>
    <property type="match status" value="1"/>
</dbReference>
<evidence type="ECO:0000256" key="4">
    <source>
        <dbReference type="ARBA" id="ARBA00022737"/>
    </source>
</evidence>
<dbReference type="SMART" id="SM00298">
    <property type="entry name" value="CHROMO"/>
    <property type="match status" value="2"/>
</dbReference>
<dbReference type="OrthoDB" id="5857104at2759"/>
<evidence type="ECO:0000259" key="16">
    <source>
        <dbReference type="PROSITE" id="PS50090"/>
    </source>
</evidence>
<dbReference type="InterPro" id="IPR001965">
    <property type="entry name" value="Znf_PHD"/>
</dbReference>
<dbReference type="InterPro" id="IPR038718">
    <property type="entry name" value="SNF2-like_sf"/>
</dbReference>
<feature type="compositionally biased region" description="Basic and acidic residues" evidence="13">
    <location>
        <begin position="255"/>
        <end position="273"/>
    </location>
</feature>
<dbReference type="InterPro" id="IPR016197">
    <property type="entry name" value="Chromo-like_dom_sf"/>
</dbReference>
<dbReference type="Pfam" id="PF06465">
    <property type="entry name" value="DUF1087"/>
    <property type="match status" value="1"/>
</dbReference>
<dbReference type="InterPro" id="IPR019786">
    <property type="entry name" value="Zinc_finger_PHD-type_CS"/>
</dbReference>
<feature type="compositionally biased region" description="Polar residues" evidence="13">
    <location>
        <begin position="28"/>
        <end position="50"/>
    </location>
</feature>
<evidence type="ECO:0000256" key="13">
    <source>
        <dbReference type="SAM" id="MobiDB-lite"/>
    </source>
</evidence>
<evidence type="ECO:0000259" key="17">
    <source>
        <dbReference type="PROSITE" id="PS51192"/>
    </source>
</evidence>
<evidence type="ECO:0000256" key="12">
    <source>
        <dbReference type="PROSITE-ProRule" id="PRU00146"/>
    </source>
</evidence>
<feature type="compositionally biased region" description="Basic and acidic residues" evidence="13">
    <location>
        <begin position="2308"/>
        <end position="2332"/>
    </location>
</feature>
<dbReference type="GO" id="GO:0042393">
    <property type="term" value="F:histone binding"/>
    <property type="evidence" value="ECO:0007669"/>
    <property type="project" value="TreeGrafter"/>
</dbReference>
<evidence type="ECO:0000256" key="3">
    <source>
        <dbReference type="ARBA" id="ARBA00022723"/>
    </source>
</evidence>
<dbReference type="GeneID" id="105053026"/>
<dbReference type="GO" id="GO:0000785">
    <property type="term" value="C:chromatin"/>
    <property type="evidence" value="ECO:0007669"/>
    <property type="project" value="TreeGrafter"/>
</dbReference>
<feature type="region of interest" description="Disordered" evidence="13">
    <location>
        <begin position="2133"/>
        <end position="2154"/>
    </location>
</feature>
<evidence type="ECO:0000256" key="8">
    <source>
        <dbReference type="ARBA" id="ARBA00022833"/>
    </source>
</evidence>
<dbReference type="Pfam" id="PF00176">
    <property type="entry name" value="SNF2-rel_dom"/>
    <property type="match status" value="1"/>
</dbReference>
<dbReference type="SUPFAM" id="SSF52540">
    <property type="entry name" value="P-loop containing nucleoside triphosphate hydrolases"/>
    <property type="match status" value="2"/>
</dbReference>
<feature type="domain" description="Chromo" evidence="14">
    <location>
        <begin position="674"/>
        <end position="725"/>
    </location>
</feature>
<proteinExistence type="inferred from homology"/>
<dbReference type="InterPro" id="IPR000330">
    <property type="entry name" value="SNF2_N"/>
</dbReference>
<comment type="similarity">
    <text evidence="2">Belongs to the SNF2/RAD54 helicase family. ISWI subfamily.</text>
</comment>
<feature type="domain" description="PHD-type" evidence="15">
    <location>
        <begin position="75"/>
        <end position="122"/>
    </location>
</feature>